<dbReference type="InterPro" id="IPR048255">
    <property type="entry name" value="IML1_N"/>
</dbReference>
<feature type="domain" description="DEP" evidence="6">
    <location>
        <begin position="1215"/>
        <end position="1290"/>
    </location>
</feature>
<evidence type="ECO:0000256" key="4">
    <source>
        <dbReference type="ARBA" id="ARBA00021881"/>
    </source>
</evidence>
<protein>
    <recommendedName>
        <fullName evidence="3">Vacuolar membrane-associated protein IML1</fullName>
    </recommendedName>
    <alternativeName>
        <fullName evidence="4">Vacuolar membrane-associated protein iml1</fullName>
    </alternativeName>
</protein>
<dbReference type="InterPro" id="IPR036388">
    <property type="entry name" value="WH-like_DNA-bd_sf"/>
</dbReference>
<dbReference type="InterPro" id="IPR036390">
    <property type="entry name" value="WH_DNA-bd_sf"/>
</dbReference>
<evidence type="ECO:0000256" key="5">
    <source>
        <dbReference type="SAM" id="MobiDB-lite"/>
    </source>
</evidence>
<gene>
    <name evidence="7" type="ORF">RNJ44_00566</name>
</gene>
<dbReference type="PANTHER" id="PTHR13179">
    <property type="entry name" value="DEP DOMAIN CONTAINING PROTEIN 5"/>
    <property type="match status" value="1"/>
</dbReference>
<accession>A0ABR4NT44</accession>
<feature type="region of interest" description="Disordered" evidence="5">
    <location>
        <begin position="39"/>
        <end position="107"/>
    </location>
</feature>
<dbReference type="PROSITE" id="PS50186">
    <property type="entry name" value="DEP"/>
    <property type="match status" value="1"/>
</dbReference>
<dbReference type="Pfam" id="PF00610">
    <property type="entry name" value="DEP"/>
    <property type="match status" value="1"/>
</dbReference>
<evidence type="ECO:0000313" key="7">
    <source>
        <dbReference type="EMBL" id="KAL3231531.1"/>
    </source>
</evidence>
<evidence type="ECO:0000259" key="6">
    <source>
        <dbReference type="PROSITE" id="PS50186"/>
    </source>
</evidence>
<evidence type="ECO:0000256" key="3">
    <source>
        <dbReference type="ARBA" id="ARBA00018529"/>
    </source>
</evidence>
<proteinExistence type="inferred from homology"/>
<evidence type="ECO:0000313" key="8">
    <source>
        <dbReference type="Proteomes" id="UP001623330"/>
    </source>
</evidence>
<dbReference type="EMBL" id="JBEVYD010000007">
    <property type="protein sequence ID" value="KAL3231531.1"/>
    <property type="molecule type" value="Genomic_DNA"/>
</dbReference>
<feature type="compositionally biased region" description="Basic residues" evidence="5">
    <location>
        <begin position="83"/>
        <end position="97"/>
    </location>
</feature>
<comment type="subcellular location">
    <subcellularLocation>
        <location evidence="1">Vacuole membrane</location>
        <topology evidence="1">Peripheral membrane protein</topology>
    </subcellularLocation>
</comment>
<evidence type="ECO:0000256" key="1">
    <source>
        <dbReference type="ARBA" id="ARBA00004148"/>
    </source>
</evidence>
<evidence type="ECO:0000256" key="2">
    <source>
        <dbReference type="ARBA" id="ARBA00005643"/>
    </source>
</evidence>
<dbReference type="PANTHER" id="PTHR13179:SF8">
    <property type="entry name" value="GATOR COMPLEX PROTEIN DEPDC5"/>
    <property type="match status" value="1"/>
</dbReference>
<dbReference type="SUPFAM" id="SSF46785">
    <property type="entry name" value="Winged helix' DNA-binding domain"/>
    <property type="match status" value="1"/>
</dbReference>
<dbReference type="CDD" id="cd04449">
    <property type="entry name" value="DEP_DEPDC5-like"/>
    <property type="match status" value="1"/>
</dbReference>
<dbReference type="Gene3D" id="1.10.10.10">
    <property type="entry name" value="Winged helix-like DNA-binding domain superfamily/Winged helix DNA-binding domain"/>
    <property type="match status" value="1"/>
</dbReference>
<dbReference type="SMART" id="SM00049">
    <property type="entry name" value="DEP"/>
    <property type="match status" value="1"/>
</dbReference>
<dbReference type="Proteomes" id="UP001623330">
    <property type="component" value="Unassembled WGS sequence"/>
</dbReference>
<dbReference type="Pfam" id="PF19418">
    <property type="entry name" value="DEPDC5_CTD"/>
    <property type="match status" value="1"/>
</dbReference>
<organism evidence="7 8">
    <name type="scientific">Nakaseomyces bracarensis</name>
    <dbReference type="NCBI Taxonomy" id="273131"/>
    <lineage>
        <taxon>Eukaryota</taxon>
        <taxon>Fungi</taxon>
        <taxon>Dikarya</taxon>
        <taxon>Ascomycota</taxon>
        <taxon>Saccharomycotina</taxon>
        <taxon>Saccharomycetes</taxon>
        <taxon>Saccharomycetales</taxon>
        <taxon>Saccharomycetaceae</taxon>
        <taxon>Nakaseomyces</taxon>
    </lineage>
</organism>
<comment type="caution">
    <text evidence="7">The sequence shown here is derived from an EMBL/GenBank/DDBJ whole genome shotgun (WGS) entry which is preliminary data.</text>
</comment>
<dbReference type="Pfam" id="PF12257">
    <property type="entry name" value="IML1"/>
    <property type="match status" value="1"/>
</dbReference>
<dbReference type="InterPro" id="IPR027244">
    <property type="entry name" value="IML1"/>
</dbReference>
<reference evidence="7 8" key="1">
    <citation type="submission" date="2024-05" db="EMBL/GenBank/DDBJ databases">
        <title>Long read based assembly of the Candida bracarensis genome reveals expanded adhesin content.</title>
        <authorList>
            <person name="Marcet-Houben M."/>
            <person name="Ksiezopolska E."/>
            <person name="Gabaldon T."/>
        </authorList>
    </citation>
    <scope>NUCLEOTIDE SEQUENCE [LARGE SCALE GENOMIC DNA]</scope>
    <source>
        <strain evidence="7 8">CBM6</strain>
    </source>
</reference>
<keyword evidence="8" id="KW-1185">Reference proteome</keyword>
<dbReference type="InterPro" id="IPR000591">
    <property type="entry name" value="DEP_dom"/>
</dbReference>
<name>A0ABR4NT44_9SACH</name>
<feature type="compositionally biased region" description="Low complexity" evidence="5">
    <location>
        <begin position="98"/>
        <end position="107"/>
    </location>
</feature>
<feature type="region of interest" description="Disordered" evidence="5">
    <location>
        <begin position="1"/>
        <end position="24"/>
    </location>
</feature>
<dbReference type="InterPro" id="IPR045838">
    <property type="entry name" value="DEPDC5_CTD"/>
</dbReference>
<sequence length="1602" mass="184692">MFSSLRKKQGEPTNKMGLGRVRASNTTNANTLVLKAGSMIVGGDRDSRMNDRSGTGTGTGTETGTMPGNEAGIEATVDAQAHPHSHPHSHSHSHSHSQSHAQYQTHSHSFRQVIDGIELNRAEAVEVPRANADGNIEVRSRRTTQVNLVYHETRHSEHLVMLDLATLKHIKEGQLCELMTYRKRAHNSGSARDKKIYFIARDFDAETRRRCKNFGNISVAVGHLQSLLDLPPRSKVWVKVKNKAEMEADLIELHIKDILLNRGDMWCLSSEIVDSCAFSGQKLTFLDSIRTTVNGIYRNGKKVLSGYIGENTKIVFRSESARLLFIIQITNEMWSFDETGEQMFQKMINSFFPKIFKRWKDIDTHHSITIAFAISMDMSSQSHKDLKPGERIKNTTDYFRIVVDQVSVIYWTEIMETLRKEFMEITEDLLCQKSDDENGFSVIKGRFTPVIKSNILELINFAATTIVDPFKQIDLRHTSTHVMIISPGKGLYDVDYDLLRLSCQKLLCLEITMDLICLSRPPLHVVPLFRYIDYENKLHHGIPPWLNIFFWNDKTKDTTKWTPKCQIYDLQMMGLTDNEVVEKIELEYLSPTRKEKDLSTLMSNYDRDIFLHPDERSVKDNHLQKNENIDSKRDIVNNNILTNTKNLVIPNAKFMEPVIEDVQTPVVTGNMYLNKIEETSFSNSEGTRAESSVMTESVSALTSLKDITKKSSIRDFTQKIITRLMPNKDCESNENNTINFDVEISNAIEENYNSVSERSSNKSKILPHQKDLNLSSEQPSAVSKEDMIHKLNFQLFGTEGSEIEKKNSSQMKDRLTISRYNSGNPTLGSNKTFEIHASGSPQNQTRSKSPDSDLLSLKFVNTDDWVEILGDTVPVHDFFKDDILPTRWRDVWPKDIFRKYSKWRSFTTPAELPITIPNFPSRNELENNFTLRNHSVTLNWEQELYNFTAKDLLRSMIYLRLLVGFQICTSKEIEEVELSKKGDRDIVSIHKYIKGDVPSNFKIYMILGPEIHRLHCDPSGIINVERYIAKRDRNVFDQVPSYNSFVKTRYDNKYRETKVDPIHMNRPDFNWNLLDQFLAGYSDPYLSDRWHGFRSKYVVLPTDIPQNTFSMVVNGKNETLTAEEIRVEGLRKLITSITKLKLLTAEEKKQQKGKKSELQSEVIFYTGSLFDFLNEQQTQLDSSILNFKDSIFGDSSKKLNRNIDLRNLSQEIQLGENRLLLVTRKWHWKKHANCFVGSEMVNWLIRNFSDIETRSAAVEYGQKLMNDGLFIHVLNSHSFLDGHYFYQISPDYVIDTKIIEKSCNNLLQNSDSKNTLKRVKSESSSETNLNSSNLVMTTKIASEETEESLNAAAQVRKTVVLSNSMIINVDPSSKSYKPETCTVHYDRVHNPEHCFHIRLEWLTTTPKLIDILLANWSRICERYGLKLIEIPWNELCTIPNVDPFHTFVLLKLAINPWEDPEFKDSELFSRSKFYYHIHLLKISGFLLDNRASKFFNNTDTEFNIQYSWGTPQFKYAQYIHSTGAYIAEMRENGDIFLAPNNVYISRVNRANVVSRTKSGPTFKVDAQKVIMEFSRTCSSYVKLRTVFLDAKENWLRDRNIEE</sequence>
<comment type="similarity">
    <text evidence="2">Belongs to the IML1 family.</text>
</comment>